<dbReference type="InterPro" id="IPR041698">
    <property type="entry name" value="Methyltransf_25"/>
</dbReference>
<dbReference type="Gene3D" id="3.40.50.150">
    <property type="entry name" value="Vaccinia Virus protein VP39"/>
    <property type="match status" value="1"/>
</dbReference>
<gene>
    <name evidence="2" type="ORF">PAUR_a3976</name>
</gene>
<accession>A0ABR9EGY2</accession>
<dbReference type="Proteomes" id="UP000615755">
    <property type="component" value="Unassembled WGS sequence"/>
</dbReference>
<evidence type="ECO:0000259" key="1">
    <source>
        <dbReference type="Pfam" id="PF13649"/>
    </source>
</evidence>
<keyword evidence="3" id="KW-1185">Reference proteome</keyword>
<proteinExistence type="predicted"/>
<name>A0ABR9EGY2_9GAMM</name>
<dbReference type="PANTHER" id="PTHR43464">
    <property type="entry name" value="METHYLTRANSFERASE"/>
    <property type="match status" value="1"/>
</dbReference>
<dbReference type="InterPro" id="IPR029063">
    <property type="entry name" value="SAM-dependent_MTases_sf"/>
</dbReference>
<dbReference type="PANTHER" id="PTHR43464:SF83">
    <property type="entry name" value="MALONYL-[ACYL-CARRIER PROTEIN] O-METHYLTRANSFERASE"/>
    <property type="match status" value="1"/>
</dbReference>
<reference evidence="2 3" key="1">
    <citation type="submission" date="2015-03" db="EMBL/GenBank/DDBJ databases">
        <title>Genome sequence of Pseudoalteromonas aurantia.</title>
        <authorList>
            <person name="Xie B.-B."/>
            <person name="Rong J.-C."/>
            <person name="Qin Q.-L."/>
            <person name="Zhang Y.-Z."/>
        </authorList>
    </citation>
    <scope>NUCLEOTIDE SEQUENCE [LARGE SCALE GENOMIC DNA]</scope>
    <source>
        <strain evidence="2 3">208</strain>
    </source>
</reference>
<dbReference type="EMBL" id="AQGV01000013">
    <property type="protein sequence ID" value="MBE0369470.1"/>
    <property type="molecule type" value="Genomic_DNA"/>
</dbReference>
<dbReference type="CDD" id="cd02440">
    <property type="entry name" value="AdoMet_MTases"/>
    <property type="match status" value="1"/>
</dbReference>
<evidence type="ECO:0000313" key="2">
    <source>
        <dbReference type="EMBL" id="MBE0369470.1"/>
    </source>
</evidence>
<protein>
    <recommendedName>
        <fullName evidence="1">Methyltransferase domain-containing protein</fullName>
    </recommendedName>
</protein>
<dbReference type="Pfam" id="PF13649">
    <property type="entry name" value="Methyltransf_25"/>
    <property type="match status" value="1"/>
</dbReference>
<organism evidence="2 3">
    <name type="scientific">Pseudoalteromonas aurantia 208</name>
    <dbReference type="NCBI Taxonomy" id="1314867"/>
    <lineage>
        <taxon>Bacteria</taxon>
        <taxon>Pseudomonadati</taxon>
        <taxon>Pseudomonadota</taxon>
        <taxon>Gammaproteobacteria</taxon>
        <taxon>Alteromonadales</taxon>
        <taxon>Pseudoalteromonadaceae</taxon>
        <taxon>Pseudoalteromonas</taxon>
    </lineage>
</organism>
<evidence type="ECO:0000313" key="3">
    <source>
        <dbReference type="Proteomes" id="UP000615755"/>
    </source>
</evidence>
<comment type="caution">
    <text evidence="2">The sequence shown here is derived from an EMBL/GenBank/DDBJ whole genome shotgun (WGS) entry which is preliminary data.</text>
</comment>
<dbReference type="RefSeq" id="WP_192508696.1">
    <property type="nucleotide sequence ID" value="NZ_AQGV01000013.1"/>
</dbReference>
<feature type="domain" description="Methyltransferase" evidence="1">
    <location>
        <begin position="45"/>
        <end position="142"/>
    </location>
</feature>
<dbReference type="SUPFAM" id="SSF53335">
    <property type="entry name" value="S-adenosyl-L-methionine-dependent methyltransferases"/>
    <property type="match status" value="1"/>
</dbReference>
<sequence length="190" mass="20875">MTVKSTGKAQPCPVEKAGSLDTWYRRILQNPEKVIQPYVYAGMHVMDIGCGPGYFTLPLATRVGNSGRVVAVDMQQGMLDIVQQKVQLSNEPRNNIECILCSEDSLGISGEFDFILAFYMLHEVLDIEGFLSELYALLKSGGGVLIGEPAFFGISFSHFASTITVCEKLGFAVEPVHGIFMTKAIYLKKL</sequence>